<gene>
    <name evidence="1" type="ORF">L914_02719</name>
</gene>
<evidence type="ECO:0000313" key="1">
    <source>
        <dbReference type="EMBL" id="ETM53841.1"/>
    </source>
</evidence>
<dbReference type="Proteomes" id="UP000054532">
    <property type="component" value="Unassembled WGS sequence"/>
</dbReference>
<dbReference type="AlphaFoldDB" id="W2NZ63"/>
<proteinExistence type="predicted"/>
<name>W2NZ63_PHYNI</name>
<sequence length="45" mass="4728">MSARTQAGASTKTTKTPLLASNLTSRLLASETKKTPTASLVLPFH</sequence>
<reference evidence="1" key="1">
    <citation type="submission" date="2013-11" db="EMBL/GenBank/DDBJ databases">
        <title>The Genome Sequence of Phytophthora parasitica IAC_01/95.</title>
        <authorList>
            <consortium name="The Broad Institute Genomics Platform"/>
            <person name="Russ C."/>
            <person name="Tyler B."/>
            <person name="Panabieres F."/>
            <person name="Shan W."/>
            <person name="Tripathy S."/>
            <person name="Grunwald N."/>
            <person name="Machado M."/>
            <person name="Johnson C.S."/>
            <person name="Arredondo F."/>
            <person name="Hong C."/>
            <person name="Coffey M."/>
            <person name="Young S.K."/>
            <person name="Zeng Q."/>
            <person name="Gargeya S."/>
            <person name="Fitzgerald M."/>
            <person name="Abouelleil A."/>
            <person name="Alvarado L."/>
            <person name="Chapman S.B."/>
            <person name="Gainer-Dewar J."/>
            <person name="Goldberg J."/>
            <person name="Griggs A."/>
            <person name="Gujja S."/>
            <person name="Hansen M."/>
            <person name="Howarth C."/>
            <person name="Imamovic A."/>
            <person name="Ireland A."/>
            <person name="Larimer J."/>
            <person name="McCowan C."/>
            <person name="Murphy C."/>
            <person name="Pearson M."/>
            <person name="Poon T.W."/>
            <person name="Priest M."/>
            <person name="Roberts A."/>
            <person name="Saif S."/>
            <person name="Shea T."/>
            <person name="Sykes S."/>
            <person name="Wortman J."/>
            <person name="Nusbaum C."/>
            <person name="Birren B."/>
        </authorList>
    </citation>
    <scope>NUCLEOTIDE SEQUENCE [LARGE SCALE GENOMIC DNA]</scope>
    <source>
        <strain evidence="1">IAC_01/95</strain>
    </source>
</reference>
<dbReference type="EMBL" id="KI691185">
    <property type="protein sequence ID" value="ETM53841.1"/>
    <property type="molecule type" value="Genomic_DNA"/>
</dbReference>
<organism evidence="1">
    <name type="scientific">Phytophthora nicotianae</name>
    <name type="common">Potato buckeye rot agent</name>
    <name type="synonym">Phytophthora parasitica</name>
    <dbReference type="NCBI Taxonomy" id="4792"/>
    <lineage>
        <taxon>Eukaryota</taxon>
        <taxon>Sar</taxon>
        <taxon>Stramenopiles</taxon>
        <taxon>Oomycota</taxon>
        <taxon>Peronosporomycetes</taxon>
        <taxon>Peronosporales</taxon>
        <taxon>Peronosporaceae</taxon>
        <taxon>Phytophthora</taxon>
    </lineage>
</organism>
<accession>W2NZ63</accession>
<protein>
    <submittedName>
        <fullName evidence="1">Uncharacterized protein</fullName>
    </submittedName>
</protein>